<evidence type="ECO:0000256" key="13">
    <source>
        <dbReference type="ARBA" id="ARBA00047594"/>
    </source>
</evidence>
<gene>
    <name evidence="14" type="primary">uppP</name>
    <name evidence="15" type="ORF">A2160_01075</name>
</gene>
<evidence type="ECO:0000256" key="7">
    <source>
        <dbReference type="ARBA" id="ARBA00022801"/>
    </source>
</evidence>
<keyword evidence="6 14" id="KW-0812">Transmembrane</keyword>
<dbReference type="GO" id="GO:0005886">
    <property type="term" value="C:plasma membrane"/>
    <property type="evidence" value="ECO:0007669"/>
    <property type="project" value="UniProtKB-SubCell"/>
</dbReference>
<evidence type="ECO:0000256" key="1">
    <source>
        <dbReference type="ARBA" id="ARBA00004651"/>
    </source>
</evidence>
<dbReference type="PANTHER" id="PTHR30622:SF3">
    <property type="entry name" value="UNDECAPRENYL-DIPHOSPHATASE"/>
    <property type="match status" value="1"/>
</dbReference>
<evidence type="ECO:0000256" key="14">
    <source>
        <dbReference type="HAMAP-Rule" id="MF_01006"/>
    </source>
</evidence>
<evidence type="ECO:0000313" key="16">
    <source>
        <dbReference type="Proteomes" id="UP000177006"/>
    </source>
</evidence>
<feature type="transmembrane region" description="Helical" evidence="14">
    <location>
        <begin position="99"/>
        <end position="118"/>
    </location>
</feature>
<keyword evidence="14" id="KW-0133">Cell shape</keyword>
<dbReference type="GO" id="GO:0046677">
    <property type="term" value="P:response to antibiotic"/>
    <property type="evidence" value="ECO:0007669"/>
    <property type="project" value="UniProtKB-UniRule"/>
</dbReference>
<keyword evidence="8 14" id="KW-1133">Transmembrane helix</keyword>
<feature type="transmembrane region" description="Helical" evidence="14">
    <location>
        <begin position="44"/>
        <end position="62"/>
    </location>
</feature>
<dbReference type="GO" id="GO:0071555">
    <property type="term" value="P:cell wall organization"/>
    <property type="evidence" value="ECO:0007669"/>
    <property type="project" value="UniProtKB-KW"/>
</dbReference>
<dbReference type="GO" id="GO:0009252">
    <property type="term" value="P:peptidoglycan biosynthetic process"/>
    <property type="evidence" value="ECO:0007669"/>
    <property type="project" value="UniProtKB-KW"/>
</dbReference>
<feature type="transmembrane region" description="Helical" evidence="14">
    <location>
        <begin position="242"/>
        <end position="260"/>
    </location>
</feature>
<evidence type="ECO:0000256" key="11">
    <source>
        <dbReference type="ARBA" id="ARBA00032707"/>
    </source>
</evidence>
<accession>A0A1F5E3J2</accession>
<evidence type="ECO:0000256" key="3">
    <source>
        <dbReference type="ARBA" id="ARBA00012374"/>
    </source>
</evidence>
<keyword evidence="14" id="KW-0961">Cell wall biogenesis/degradation</keyword>
<keyword evidence="9 14" id="KW-0472">Membrane</keyword>
<comment type="miscellaneous">
    <text evidence="14">Bacitracin is thought to be involved in the inhibition of peptidoglycan synthesis by sequestering undecaprenyl diphosphate, thereby reducing the pool of lipid carrier available.</text>
</comment>
<proteinExistence type="inferred from homology"/>
<dbReference type="Pfam" id="PF02673">
    <property type="entry name" value="BacA"/>
    <property type="match status" value="1"/>
</dbReference>
<dbReference type="EC" id="3.6.1.27" evidence="3 14"/>
<comment type="subcellular location">
    <subcellularLocation>
        <location evidence="1 14">Cell membrane</location>
        <topology evidence="1 14">Multi-pass membrane protein</topology>
    </subcellularLocation>
</comment>
<comment type="caution">
    <text evidence="15">The sequence shown here is derived from an EMBL/GenBank/DDBJ whole genome shotgun (WGS) entry which is preliminary data.</text>
</comment>
<evidence type="ECO:0000256" key="9">
    <source>
        <dbReference type="ARBA" id="ARBA00023136"/>
    </source>
</evidence>
<dbReference type="STRING" id="1797457.A2160_01075"/>
<comment type="similarity">
    <text evidence="2 14">Belongs to the UppP family.</text>
</comment>
<evidence type="ECO:0000256" key="12">
    <source>
        <dbReference type="ARBA" id="ARBA00032932"/>
    </source>
</evidence>
<dbReference type="Proteomes" id="UP000177006">
    <property type="component" value="Unassembled WGS sequence"/>
</dbReference>
<evidence type="ECO:0000256" key="6">
    <source>
        <dbReference type="ARBA" id="ARBA00022692"/>
    </source>
</evidence>
<feature type="transmembrane region" description="Helical" evidence="14">
    <location>
        <begin position="207"/>
        <end position="230"/>
    </location>
</feature>
<evidence type="ECO:0000256" key="4">
    <source>
        <dbReference type="ARBA" id="ARBA00021581"/>
    </source>
</evidence>
<comment type="function">
    <text evidence="14">Catalyzes the dephosphorylation of undecaprenyl diphosphate (UPP). Confers resistance to bacitracin.</text>
</comment>
<feature type="transmembrane region" description="Helical" evidence="14">
    <location>
        <begin position="74"/>
        <end position="93"/>
    </location>
</feature>
<organism evidence="15 16">
    <name type="scientific">Candidatus Beckwithbacteria bacterium RBG_13_42_9</name>
    <dbReference type="NCBI Taxonomy" id="1797457"/>
    <lineage>
        <taxon>Bacteria</taxon>
        <taxon>Candidatus Beckwithiibacteriota</taxon>
    </lineage>
</organism>
<dbReference type="AlphaFoldDB" id="A0A1F5E3J2"/>
<sequence>MDFFQAIILGIVEGATEYLPISSTFHLIWTAKLLKITQTDFQKMFEVVIQSGAILSILALYLKTLTHDWQLIKKIFVSFLPTAVVGLVLYKIIKNVFFESFSVQIGIFVLVGLLFVAIEKVWRQRQFTLKASEITYSQAVIIGLAQAVAVFPGVSRAGAVILAMMFFKVKRDEAAKYSFLLAVPTLLAASALDLFKSRSIIFAQADNLSLLLVGFGVSFLSALVVVRWFVGYLQSHQISLFGWYRLTLGLALAGLVMAKIS</sequence>
<dbReference type="PANTHER" id="PTHR30622">
    <property type="entry name" value="UNDECAPRENYL-DIPHOSPHATASE"/>
    <property type="match status" value="1"/>
</dbReference>
<keyword evidence="14" id="KW-0573">Peptidoglycan synthesis</keyword>
<comment type="catalytic activity">
    <reaction evidence="13 14">
        <text>di-trans,octa-cis-undecaprenyl diphosphate + H2O = di-trans,octa-cis-undecaprenyl phosphate + phosphate + H(+)</text>
        <dbReference type="Rhea" id="RHEA:28094"/>
        <dbReference type="ChEBI" id="CHEBI:15377"/>
        <dbReference type="ChEBI" id="CHEBI:15378"/>
        <dbReference type="ChEBI" id="CHEBI:43474"/>
        <dbReference type="ChEBI" id="CHEBI:58405"/>
        <dbReference type="ChEBI" id="CHEBI:60392"/>
        <dbReference type="EC" id="3.6.1.27"/>
    </reaction>
</comment>
<keyword evidence="10 14" id="KW-0046">Antibiotic resistance</keyword>
<protein>
    <recommendedName>
        <fullName evidence="4 14">Undecaprenyl-diphosphatase</fullName>
        <ecNumber evidence="3 14">3.6.1.27</ecNumber>
    </recommendedName>
    <alternativeName>
        <fullName evidence="12 14">Bacitracin resistance protein</fullName>
    </alternativeName>
    <alternativeName>
        <fullName evidence="11 14">Undecaprenyl pyrophosphate phosphatase</fullName>
    </alternativeName>
</protein>
<evidence type="ECO:0000256" key="2">
    <source>
        <dbReference type="ARBA" id="ARBA00010621"/>
    </source>
</evidence>
<keyword evidence="7 14" id="KW-0378">Hydrolase</keyword>
<feature type="transmembrane region" description="Helical" evidence="14">
    <location>
        <begin position="177"/>
        <end position="195"/>
    </location>
</feature>
<evidence type="ECO:0000256" key="10">
    <source>
        <dbReference type="ARBA" id="ARBA00023251"/>
    </source>
</evidence>
<evidence type="ECO:0000256" key="8">
    <source>
        <dbReference type="ARBA" id="ARBA00022989"/>
    </source>
</evidence>
<dbReference type="HAMAP" id="MF_01006">
    <property type="entry name" value="Undec_diphosphatase"/>
    <property type="match status" value="1"/>
</dbReference>
<evidence type="ECO:0000313" key="15">
    <source>
        <dbReference type="EMBL" id="OGD61943.1"/>
    </source>
</evidence>
<dbReference type="GO" id="GO:0050380">
    <property type="term" value="F:undecaprenyl-diphosphatase activity"/>
    <property type="evidence" value="ECO:0007669"/>
    <property type="project" value="UniProtKB-UniRule"/>
</dbReference>
<feature type="transmembrane region" description="Helical" evidence="14">
    <location>
        <begin position="139"/>
        <end position="165"/>
    </location>
</feature>
<dbReference type="GO" id="GO:0008360">
    <property type="term" value="P:regulation of cell shape"/>
    <property type="evidence" value="ECO:0007669"/>
    <property type="project" value="UniProtKB-KW"/>
</dbReference>
<name>A0A1F5E3J2_9BACT</name>
<dbReference type="EMBL" id="MEZK01000029">
    <property type="protein sequence ID" value="OGD61943.1"/>
    <property type="molecule type" value="Genomic_DNA"/>
</dbReference>
<evidence type="ECO:0000256" key="5">
    <source>
        <dbReference type="ARBA" id="ARBA00022475"/>
    </source>
</evidence>
<reference evidence="15 16" key="1">
    <citation type="journal article" date="2016" name="Nat. Commun.">
        <title>Thousands of microbial genomes shed light on interconnected biogeochemical processes in an aquifer system.</title>
        <authorList>
            <person name="Anantharaman K."/>
            <person name="Brown C.T."/>
            <person name="Hug L.A."/>
            <person name="Sharon I."/>
            <person name="Castelle C.J."/>
            <person name="Probst A.J."/>
            <person name="Thomas B.C."/>
            <person name="Singh A."/>
            <person name="Wilkins M.J."/>
            <person name="Karaoz U."/>
            <person name="Brodie E.L."/>
            <person name="Williams K.H."/>
            <person name="Hubbard S.S."/>
            <person name="Banfield J.F."/>
        </authorList>
    </citation>
    <scope>NUCLEOTIDE SEQUENCE [LARGE SCALE GENOMIC DNA]</scope>
</reference>
<keyword evidence="5 14" id="KW-1003">Cell membrane</keyword>
<dbReference type="InterPro" id="IPR003824">
    <property type="entry name" value="UppP"/>
</dbReference>